<evidence type="ECO:0000256" key="3">
    <source>
        <dbReference type="ARBA" id="ARBA00012438"/>
    </source>
</evidence>
<feature type="domain" description="Histidine kinase" evidence="9">
    <location>
        <begin position="363"/>
        <end position="567"/>
    </location>
</feature>
<dbReference type="PANTHER" id="PTHR45453:SF1">
    <property type="entry name" value="PHOSPHATE REGULON SENSOR PROTEIN PHOR"/>
    <property type="match status" value="1"/>
</dbReference>
<dbReference type="InterPro" id="IPR003594">
    <property type="entry name" value="HATPase_dom"/>
</dbReference>
<dbReference type="EMBL" id="CP019698">
    <property type="protein sequence ID" value="AQS59881.1"/>
    <property type="molecule type" value="Genomic_DNA"/>
</dbReference>
<dbReference type="GO" id="GO:0016036">
    <property type="term" value="P:cellular response to phosphate starvation"/>
    <property type="evidence" value="ECO:0007669"/>
    <property type="project" value="TreeGrafter"/>
</dbReference>
<dbReference type="AlphaFoldDB" id="A0A1S6IYN0"/>
<feature type="transmembrane region" description="Helical" evidence="8">
    <location>
        <begin position="322"/>
        <end position="340"/>
    </location>
</feature>
<evidence type="ECO:0000313" key="11">
    <source>
        <dbReference type="Proteomes" id="UP000189464"/>
    </source>
</evidence>
<dbReference type="OrthoDB" id="9762826at2"/>
<dbReference type="GO" id="GO:0004721">
    <property type="term" value="F:phosphoprotein phosphatase activity"/>
    <property type="evidence" value="ECO:0007669"/>
    <property type="project" value="TreeGrafter"/>
</dbReference>
<dbReference type="STRING" id="1833852.B0537_12805"/>
<dbReference type="GO" id="GO:0000155">
    <property type="term" value="F:phosphorelay sensor kinase activity"/>
    <property type="evidence" value="ECO:0007669"/>
    <property type="project" value="InterPro"/>
</dbReference>
<keyword evidence="8" id="KW-0472">Membrane</keyword>
<dbReference type="PANTHER" id="PTHR45453">
    <property type="entry name" value="PHOSPHATE REGULON SENSOR PROTEIN PHOR"/>
    <property type="match status" value="1"/>
</dbReference>
<keyword evidence="8" id="KW-0812">Transmembrane</keyword>
<dbReference type="EC" id="2.7.13.3" evidence="3"/>
<gene>
    <name evidence="10" type="ORF">B0537_12805</name>
</gene>
<keyword evidence="5" id="KW-0808">Transferase</keyword>
<evidence type="ECO:0000256" key="2">
    <source>
        <dbReference type="ARBA" id="ARBA00004370"/>
    </source>
</evidence>
<dbReference type="SMART" id="SM00387">
    <property type="entry name" value="HATPase_c"/>
    <property type="match status" value="1"/>
</dbReference>
<evidence type="ECO:0000256" key="1">
    <source>
        <dbReference type="ARBA" id="ARBA00000085"/>
    </source>
</evidence>
<sequence length="567" mass="65253">MKKHKTKGIIYLRIFSVFLATYLVLMIGFSVFLVFQERQVTGMELRTYALQINNSVESILQNYLDNDKQITDISKVKNELLQESSIFTSRNFEGAVFTGDYELLFNTNNYWQCSYTKYKEGNKHYTGYGYLNPMDWFGKEEIGELEGYLYANPQPKKVGDLSEYTLNLQGFWVDNGMIIPEKITVNALYAQKFDEEGNLRSSGGVHTDDISYLSGYKNTRGLPYFEWGSIIAYNNGNPNSEKRNELRQVVSDPSKLKKTVQNFTSSEGLTSQRLEMLTYRYYLSMPYQNSVRVNDDQSLESDFWTVIGCDINIGERCFPTLAFVWLSCLITFSIAALILARQTFKTYKQQEELENQRKEMTNALAHDLKTPLSIISGYAQNLQENVHTDKREHYANHIQANVNRMDKIIHKMLELTRLESDSLQIKFEDVALDEVCKKIIDRYKLVGEDKSITISLEGKALIKADYSLIARVVDNFLVNAIENTPEGGSIKIRIFDDTVEIYNSGSRIPQDKIDEIWLPFKKGDVSRSHTKGTGLGLAISRAILELHNFSYGAENRVEGVIFWFRFR</sequence>
<dbReference type="InterPro" id="IPR036890">
    <property type="entry name" value="HATPase_C_sf"/>
</dbReference>
<dbReference type="Pfam" id="PF00512">
    <property type="entry name" value="HisKA"/>
    <property type="match status" value="1"/>
</dbReference>
<comment type="catalytic activity">
    <reaction evidence="1">
        <text>ATP + protein L-histidine = ADP + protein N-phospho-L-histidine.</text>
        <dbReference type="EC" id="2.7.13.3"/>
    </reaction>
</comment>
<dbReference type="CDD" id="cd00082">
    <property type="entry name" value="HisKA"/>
    <property type="match status" value="1"/>
</dbReference>
<accession>A0A1S6IYN0</accession>
<dbReference type="Gene3D" id="1.10.287.130">
    <property type="match status" value="1"/>
</dbReference>
<dbReference type="InterPro" id="IPR005467">
    <property type="entry name" value="His_kinase_dom"/>
</dbReference>
<keyword evidence="4" id="KW-0597">Phosphoprotein</keyword>
<feature type="transmembrane region" description="Helical" evidence="8">
    <location>
        <begin position="12"/>
        <end position="35"/>
    </location>
</feature>
<dbReference type="InterPro" id="IPR036097">
    <property type="entry name" value="HisK_dim/P_sf"/>
</dbReference>
<keyword evidence="7" id="KW-0902">Two-component regulatory system</keyword>
<evidence type="ECO:0000313" key="10">
    <source>
        <dbReference type="EMBL" id="AQS59881.1"/>
    </source>
</evidence>
<evidence type="ECO:0000256" key="6">
    <source>
        <dbReference type="ARBA" id="ARBA00022777"/>
    </source>
</evidence>
<dbReference type="SUPFAM" id="SSF47384">
    <property type="entry name" value="Homodimeric domain of signal transducing histidine kinase"/>
    <property type="match status" value="1"/>
</dbReference>
<dbReference type="SUPFAM" id="SSF55874">
    <property type="entry name" value="ATPase domain of HSP90 chaperone/DNA topoisomerase II/histidine kinase"/>
    <property type="match status" value="1"/>
</dbReference>
<dbReference type="Pfam" id="PF02518">
    <property type="entry name" value="HATPase_c"/>
    <property type="match status" value="1"/>
</dbReference>
<dbReference type="GO" id="GO:0005886">
    <property type="term" value="C:plasma membrane"/>
    <property type="evidence" value="ECO:0007669"/>
    <property type="project" value="TreeGrafter"/>
</dbReference>
<dbReference type="RefSeq" id="WP_077714923.1">
    <property type="nucleotide sequence ID" value="NZ_CP019698.1"/>
</dbReference>
<dbReference type="Proteomes" id="UP000189464">
    <property type="component" value="Chromosome"/>
</dbReference>
<dbReference type="SMART" id="SM00388">
    <property type="entry name" value="HisKA"/>
    <property type="match status" value="1"/>
</dbReference>
<dbReference type="InterPro" id="IPR050351">
    <property type="entry name" value="BphY/WalK/GraS-like"/>
</dbReference>
<evidence type="ECO:0000256" key="4">
    <source>
        <dbReference type="ARBA" id="ARBA00022553"/>
    </source>
</evidence>
<dbReference type="KEGG" id="dfg:B0537_12805"/>
<evidence type="ECO:0000259" key="9">
    <source>
        <dbReference type="PROSITE" id="PS50109"/>
    </source>
</evidence>
<name>A0A1S6IYN0_9FIRM</name>
<evidence type="ECO:0000256" key="5">
    <source>
        <dbReference type="ARBA" id="ARBA00022679"/>
    </source>
</evidence>
<comment type="subcellular location">
    <subcellularLocation>
        <location evidence="2">Membrane</location>
    </subcellularLocation>
</comment>
<organism evidence="10 11">
    <name type="scientific">Desulforamulus ferrireducens</name>
    <dbReference type="NCBI Taxonomy" id="1833852"/>
    <lineage>
        <taxon>Bacteria</taxon>
        <taxon>Bacillati</taxon>
        <taxon>Bacillota</taxon>
        <taxon>Clostridia</taxon>
        <taxon>Eubacteriales</taxon>
        <taxon>Peptococcaceae</taxon>
        <taxon>Desulforamulus</taxon>
    </lineage>
</organism>
<dbReference type="InterPro" id="IPR003661">
    <property type="entry name" value="HisK_dim/P_dom"/>
</dbReference>
<dbReference type="Gene3D" id="3.30.565.10">
    <property type="entry name" value="Histidine kinase-like ATPase, C-terminal domain"/>
    <property type="match status" value="1"/>
</dbReference>
<keyword evidence="8" id="KW-1133">Transmembrane helix</keyword>
<evidence type="ECO:0000256" key="7">
    <source>
        <dbReference type="ARBA" id="ARBA00023012"/>
    </source>
</evidence>
<proteinExistence type="predicted"/>
<reference evidence="10 11" key="1">
    <citation type="journal article" date="2016" name="Int. J. Syst. Evol. Microbiol.">
        <title>Desulfotomaculum ferrireducens sp. nov., a moderately thermophilic sulfate-reducing and dissimilatory Fe(III)-reducing bacterium isolated from compost.</title>
        <authorList>
            <person name="Yang G."/>
            <person name="Guo J."/>
            <person name="Zhuang L."/>
            <person name="Yuan Y."/>
            <person name="Zhou S."/>
        </authorList>
    </citation>
    <scope>NUCLEOTIDE SEQUENCE [LARGE SCALE GENOMIC DNA]</scope>
    <source>
        <strain evidence="10 11">GSS09</strain>
    </source>
</reference>
<dbReference type="PROSITE" id="PS50109">
    <property type="entry name" value="HIS_KIN"/>
    <property type="match status" value="1"/>
</dbReference>
<evidence type="ECO:0000256" key="8">
    <source>
        <dbReference type="SAM" id="Phobius"/>
    </source>
</evidence>
<keyword evidence="11" id="KW-1185">Reference proteome</keyword>
<protein>
    <recommendedName>
        <fullName evidence="3">histidine kinase</fullName>
        <ecNumber evidence="3">2.7.13.3</ecNumber>
    </recommendedName>
</protein>
<keyword evidence="6 10" id="KW-0418">Kinase</keyword>